<reference evidence="1 2" key="1">
    <citation type="journal article" date="2009" name="Stand. Genomic Sci.">
        <title>Complete genome sequence of Catenulispora acidiphila type strain (ID 139908).</title>
        <authorList>
            <person name="Copeland A."/>
            <person name="Lapidus A."/>
            <person name="Glavina Del Rio T."/>
            <person name="Nolan M."/>
            <person name="Lucas S."/>
            <person name="Chen F."/>
            <person name="Tice H."/>
            <person name="Cheng J.F."/>
            <person name="Bruce D."/>
            <person name="Goodwin L."/>
            <person name="Pitluck S."/>
            <person name="Mikhailova N."/>
            <person name="Pati A."/>
            <person name="Ivanova N."/>
            <person name="Mavromatis K."/>
            <person name="Chen A."/>
            <person name="Palaniappan K."/>
            <person name="Chain P."/>
            <person name="Land M."/>
            <person name="Hauser L."/>
            <person name="Chang Y.J."/>
            <person name="Jeffries C.D."/>
            <person name="Chertkov O."/>
            <person name="Brettin T."/>
            <person name="Detter J.C."/>
            <person name="Han C."/>
            <person name="Ali Z."/>
            <person name="Tindall B.J."/>
            <person name="Goker M."/>
            <person name="Bristow J."/>
            <person name="Eisen J.A."/>
            <person name="Markowitz V."/>
            <person name="Hugenholtz P."/>
            <person name="Kyrpides N.C."/>
            <person name="Klenk H.P."/>
        </authorList>
    </citation>
    <scope>NUCLEOTIDE SEQUENCE [LARGE SCALE GENOMIC DNA]</scope>
    <source>
        <strain evidence="2">DSM 44928 / JCM 14897 / NBRC 102108 / NRRL B-24433 / ID139908</strain>
    </source>
</reference>
<name>C7QEX0_CATAD</name>
<evidence type="ECO:0000313" key="1">
    <source>
        <dbReference type="EMBL" id="ACU72890.1"/>
    </source>
</evidence>
<keyword evidence="2" id="KW-1185">Reference proteome</keyword>
<dbReference type="AlphaFoldDB" id="C7QEX0"/>
<dbReference type="InParanoid" id="C7QEX0"/>
<proteinExistence type="predicted"/>
<dbReference type="EMBL" id="CP001700">
    <property type="protein sequence ID" value="ACU72890.1"/>
    <property type="molecule type" value="Genomic_DNA"/>
</dbReference>
<organism evidence="1 2">
    <name type="scientific">Catenulispora acidiphila (strain DSM 44928 / JCM 14897 / NBRC 102108 / NRRL B-24433 / ID139908)</name>
    <dbReference type="NCBI Taxonomy" id="479433"/>
    <lineage>
        <taxon>Bacteria</taxon>
        <taxon>Bacillati</taxon>
        <taxon>Actinomycetota</taxon>
        <taxon>Actinomycetes</taxon>
        <taxon>Catenulisporales</taxon>
        <taxon>Catenulisporaceae</taxon>
        <taxon>Catenulispora</taxon>
    </lineage>
</organism>
<protein>
    <submittedName>
        <fullName evidence="1">Uncharacterized protein</fullName>
    </submittedName>
</protein>
<gene>
    <name evidence="1" type="ordered locus">Caci_4022</name>
</gene>
<accession>C7QEX0</accession>
<dbReference type="Proteomes" id="UP000000851">
    <property type="component" value="Chromosome"/>
</dbReference>
<dbReference type="HOGENOM" id="CLU_2536415_0_0_11"/>
<evidence type="ECO:0000313" key="2">
    <source>
        <dbReference type="Proteomes" id="UP000000851"/>
    </source>
</evidence>
<dbReference type="KEGG" id="cai:Caci_4022"/>
<sequence>MTPSTEPAVRQFIKRCNGAEPGELLDEVHAEAALRRAADNGFEIFGSLVSGSAAWRNEVQDLTFSLTEATEADAQRRQHKWGI</sequence>
<dbReference type="STRING" id="479433.Caci_4022"/>
<dbReference type="RefSeq" id="WP_015792619.1">
    <property type="nucleotide sequence ID" value="NC_013131.1"/>
</dbReference>